<reference evidence="1 2" key="2">
    <citation type="submission" date="2010-03" db="EMBL/GenBank/DDBJ databases">
        <authorList>
            <person name="Pajon A."/>
        </authorList>
    </citation>
    <scope>NUCLEOTIDE SEQUENCE [LARGE SCALE GENOMIC DNA]</scope>
    <source>
        <strain evidence="1 2">GD/7</strain>
    </source>
</reference>
<reference evidence="1 2" key="1">
    <citation type="submission" date="2010-03" db="EMBL/GenBank/DDBJ databases">
        <title>The genome sequence of Coprococcus catus GD/7.</title>
        <authorList>
            <consortium name="metaHIT consortium -- http://www.metahit.eu/"/>
            <person name="Pajon A."/>
            <person name="Turner K."/>
            <person name="Parkhill J."/>
            <person name="Duncan S."/>
            <person name="Flint H."/>
        </authorList>
    </citation>
    <scope>NUCLEOTIDE SEQUENCE [LARGE SCALE GENOMIC DNA]</scope>
    <source>
        <strain evidence="1 2">GD/7</strain>
    </source>
</reference>
<accession>D4J970</accession>
<dbReference type="PATRIC" id="fig|717962.3.peg.2107"/>
<dbReference type="AlphaFoldDB" id="D4J970"/>
<proteinExistence type="predicted"/>
<dbReference type="KEGG" id="cct:CC1_21930"/>
<gene>
    <name evidence="1" type="ORF">CC1_21930</name>
</gene>
<dbReference type="Proteomes" id="UP000008798">
    <property type="component" value="Chromosome"/>
</dbReference>
<organism evidence="1 2">
    <name type="scientific">Coprococcus catus GD/7</name>
    <dbReference type="NCBI Taxonomy" id="717962"/>
    <lineage>
        <taxon>Bacteria</taxon>
        <taxon>Bacillati</taxon>
        <taxon>Bacillota</taxon>
        <taxon>Clostridia</taxon>
        <taxon>Lachnospirales</taxon>
        <taxon>Lachnospiraceae</taxon>
        <taxon>Coprococcus</taxon>
    </lineage>
</organism>
<dbReference type="RefSeq" id="WP_015514459.1">
    <property type="nucleotide sequence ID" value="NC_021009.1"/>
</dbReference>
<sequence>MIRKLVEKLFWRYQEKDNWRMKMNEPIAIKKLTKEEAQNLLLKKRHQNIQ</sequence>
<evidence type="ECO:0000313" key="1">
    <source>
        <dbReference type="EMBL" id="CBK80891.1"/>
    </source>
</evidence>
<dbReference type="EMBL" id="FP929038">
    <property type="protein sequence ID" value="CBK80891.1"/>
    <property type="molecule type" value="Genomic_DNA"/>
</dbReference>
<dbReference type="HOGENOM" id="CLU_3116771_0_0_9"/>
<evidence type="ECO:0000313" key="2">
    <source>
        <dbReference type="Proteomes" id="UP000008798"/>
    </source>
</evidence>
<name>D4J970_9FIRM</name>
<protein>
    <submittedName>
        <fullName evidence="1">Uncharacterized protein</fullName>
    </submittedName>
</protein>